<sequence length="205" mass="21718">MMSLFMCVSEVTRRTGIGIPIGSGTGSARRKSHLRSLLTLLLLPHHLLYELCHHCSTPMSRITKLTADLAATDTAHENLANGCVDMEDQLNTTEWNLDILHTRIEQVDARLAAVEAAGVAPEDVPEDAPAGDQDEDDDDAASDVTSIMSGRGNGRGGRAGGRGGRGNINMTAAELTALINERVAEAVAATHAAINAGVKATHYRL</sequence>
<organism evidence="1 2">
    <name type="scientific">Smallanthus sonchifolius</name>
    <dbReference type="NCBI Taxonomy" id="185202"/>
    <lineage>
        <taxon>Eukaryota</taxon>
        <taxon>Viridiplantae</taxon>
        <taxon>Streptophyta</taxon>
        <taxon>Embryophyta</taxon>
        <taxon>Tracheophyta</taxon>
        <taxon>Spermatophyta</taxon>
        <taxon>Magnoliopsida</taxon>
        <taxon>eudicotyledons</taxon>
        <taxon>Gunneridae</taxon>
        <taxon>Pentapetalae</taxon>
        <taxon>asterids</taxon>
        <taxon>campanulids</taxon>
        <taxon>Asterales</taxon>
        <taxon>Asteraceae</taxon>
        <taxon>Asteroideae</taxon>
        <taxon>Heliantheae alliance</taxon>
        <taxon>Millerieae</taxon>
        <taxon>Smallanthus</taxon>
    </lineage>
</organism>
<reference evidence="1 2" key="2">
    <citation type="journal article" date="2022" name="Mol. Ecol. Resour.">
        <title>The genomes of chicory, endive, great burdock and yacon provide insights into Asteraceae paleo-polyploidization history and plant inulin production.</title>
        <authorList>
            <person name="Fan W."/>
            <person name="Wang S."/>
            <person name="Wang H."/>
            <person name="Wang A."/>
            <person name="Jiang F."/>
            <person name="Liu H."/>
            <person name="Zhao H."/>
            <person name="Xu D."/>
            <person name="Zhang Y."/>
        </authorList>
    </citation>
    <scope>NUCLEOTIDE SEQUENCE [LARGE SCALE GENOMIC DNA]</scope>
    <source>
        <strain evidence="2">cv. Yunnan</strain>
        <tissue evidence="1">Leaves</tissue>
    </source>
</reference>
<proteinExistence type="predicted"/>
<protein>
    <submittedName>
        <fullName evidence="1">Uncharacterized protein</fullName>
    </submittedName>
</protein>
<dbReference type="EMBL" id="CM042029">
    <property type="protein sequence ID" value="KAI3794787.1"/>
    <property type="molecule type" value="Genomic_DNA"/>
</dbReference>
<name>A0ACB9HIW9_9ASTR</name>
<evidence type="ECO:0000313" key="1">
    <source>
        <dbReference type="EMBL" id="KAI3794787.1"/>
    </source>
</evidence>
<evidence type="ECO:0000313" key="2">
    <source>
        <dbReference type="Proteomes" id="UP001056120"/>
    </source>
</evidence>
<reference evidence="2" key="1">
    <citation type="journal article" date="2022" name="Mol. Ecol. Resour.">
        <title>The genomes of chicory, endive, great burdock and yacon provide insights into Asteraceae palaeo-polyploidization history and plant inulin production.</title>
        <authorList>
            <person name="Fan W."/>
            <person name="Wang S."/>
            <person name="Wang H."/>
            <person name="Wang A."/>
            <person name="Jiang F."/>
            <person name="Liu H."/>
            <person name="Zhao H."/>
            <person name="Xu D."/>
            <person name="Zhang Y."/>
        </authorList>
    </citation>
    <scope>NUCLEOTIDE SEQUENCE [LARGE SCALE GENOMIC DNA]</scope>
    <source>
        <strain evidence="2">cv. Yunnan</strain>
    </source>
</reference>
<gene>
    <name evidence="1" type="ORF">L1987_37426</name>
</gene>
<accession>A0ACB9HIW9</accession>
<dbReference type="Proteomes" id="UP001056120">
    <property type="component" value="Linkage Group LG12"/>
</dbReference>
<keyword evidence="2" id="KW-1185">Reference proteome</keyword>
<comment type="caution">
    <text evidence="1">The sequence shown here is derived from an EMBL/GenBank/DDBJ whole genome shotgun (WGS) entry which is preliminary data.</text>
</comment>